<dbReference type="Proteomes" id="UP000053989">
    <property type="component" value="Unassembled WGS sequence"/>
</dbReference>
<dbReference type="AlphaFoldDB" id="A0A0C3CT82"/>
<name>A0A0C3CT82_9AGAM</name>
<reference evidence="1 2" key="1">
    <citation type="submission" date="2014-04" db="EMBL/GenBank/DDBJ databases">
        <authorList>
            <consortium name="DOE Joint Genome Institute"/>
            <person name="Kuo A."/>
            <person name="Kohler A."/>
            <person name="Nagy L.G."/>
            <person name="Floudas D."/>
            <person name="Copeland A."/>
            <person name="Barry K.W."/>
            <person name="Cichocki N."/>
            <person name="Veneault-Fourrey C."/>
            <person name="LaButti K."/>
            <person name="Lindquist E.A."/>
            <person name="Lipzen A."/>
            <person name="Lundell T."/>
            <person name="Morin E."/>
            <person name="Murat C."/>
            <person name="Sun H."/>
            <person name="Tunlid A."/>
            <person name="Henrissat B."/>
            <person name="Grigoriev I.V."/>
            <person name="Hibbett D.S."/>
            <person name="Martin F."/>
            <person name="Nordberg H.P."/>
            <person name="Cantor M.N."/>
            <person name="Hua S.X."/>
        </authorList>
    </citation>
    <scope>NUCLEOTIDE SEQUENCE [LARGE SCALE GENOMIC DNA]</scope>
    <source>
        <strain evidence="1 2">Foug A</strain>
    </source>
</reference>
<sequence length="155" mass="17920">MEAILECQATVTEDHFEICFTANTLLLLQHTIISHLPSHKACEVDEKLDKLRHAKFGTQHNDSDFGPRLLLMFARPQLEISGNKTTLEYLRRYSFETVIGQQFHLVEEDIVYRIHSIHASPDGYMFSIQYEGISDPDIIMNNELDFMLQHSIVVN</sequence>
<proteinExistence type="predicted"/>
<dbReference type="InParanoid" id="A0A0C3CT82"/>
<accession>A0A0C3CT82</accession>
<organism evidence="1 2">
    <name type="scientific">Scleroderma citrinum Foug A</name>
    <dbReference type="NCBI Taxonomy" id="1036808"/>
    <lineage>
        <taxon>Eukaryota</taxon>
        <taxon>Fungi</taxon>
        <taxon>Dikarya</taxon>
        <taxon>Basidiomycota</taxon>
        <taxon>Agaricomycotina</taxon>
        <taxon>Agaricomycetes</taxon>
        <taxon>Agaricomycetidae</taxon>
        <taxon>Boletales</taxon>
        <taxon>Sclerodermatineae</taxon>
        <taxon>Sclerodermataceae</taxon>
        <taxon>Scleroderma</taxon>
    </lineage>
</organism>
<dbReference type="OrthoDB" id="2685204at2759"/>
<evidence type="ECO:0000313" key="1">
    <source>
        <dbReference type="EMBL" id="KIM51795.1"/>
    </source>
</evidence>
<gene>
    <name evidence="1" type="ORF">SCLCIDRAFT_33179</name>
</gene>
<protein>
    <submittedName>
        <fullName evidence="1">Uncharacterized protein</fullName>
    </submittedName>
</protein>
<keyword evidence="2" id="KW-1185">Reference proteome</keyword>
<dbReference type="HOGENOM" id="CLU_1696527_0_0_1"/>
<dbReference type="EMBL" id="KN822240">
    <property type="protein sequence ID" value="KIM51795.1"/>
    <property type="molecule type" value="Genomic_DNA"/>
</dbReference>
<reference evidence="2" key="2">
    <citation type="submission" date="2015-01" db="EMBL/GenBank/DDBJ databases">
        <title>Evolutionary Origins and Diversification of the Mycorrhizal Mutualists.</title>
        <authorList>
            <consortium name="DOE Joint Genome Institute"/>
            <consortium name="Mycorrhizal Genomics Consortium"/>
            <person name="Kohler A."/>
            <person name="Kuo A."/>
            <person name="Nagy L.G."/>
            <person name="Floudas D."/>
            <person name="Copeland A."/>
            <person name="Barry K.W."/>
            <person name="Cichocki N."/>
            <person name="Veneault-Fourrey C."/>
            <person name="LaButti K."/>
            <person name="Lindquist E.A."/>
            <person name="Lipzen A."/>
            <person name="Lundell T."/>
            <person name="Morin E."/>
            <person name="Murat C."/>
            <person name="Riley R."/>
            <person name="Ohm R."/>
            <person name="Sun H."/>
            <person name="Tunlid A."/>
            <person name="Henrissat B."/>
            <person name="Grigoriev I.V."/>
            <person name="Hibbett D.S."/>
            <person name="Martin F."/>
        </authorList>
    </citation>
    <scope>NUCLEOTIDE SEQUENCE [LARGE SCALE GENOMIC DNA]</scope>
    <source>
        <strain evidence="2">Foug A</strain>
    </source>
</reference>
<evidence type="ECO:0000313" key="2">
    <source>
        <dbReference type="Proteomes" id="UP000053989"/>
    </source>
</evidence>